<dbReference type="GO" id="GO:0016836">
    <property type="term" value="F:hydro-lyase activity"/>
    <property type="evidence" value="ECO:0007669"/>
    <property type="project" value="UniProtKB-ARBA"/>
</dbReference>
<dbReference type="Gene3D" id="1.20.1270.370">
    <property type="match status" value="1"/>
</dbReference>
<keyword evidence="3" id="KW-0411">Iron-sulfur</keyword>
<dbReference type="KEGG" id="pth:PTH_0578"/>
<keyword evidence="3" id="KW-0408">Iron</keyword>
<dbReference type="GO" id="GO:0051536">
    <property type="term" value="F:iron-sulfur cluster binding"/>
    <property type="evidence" value="ECO:0007669"/>
    <property type="project" value="UniProtKB-KW"/>
</dbReference>
<dbReference type="EMBL" id="AP009389">
    <property type="protein sequence ID" value="BAF58759.1"/>
    <property type="molecule type" value="Genomic_DNA"/>
</dbReference>
<dbReference type="NCBIfam" id="NF040772">
    <property type="entry name" value="double_cubane"/>
    <property type="match status" value="1"/>
</dbReference>
<dbReference type="PANTHER" id="PTHR30548">
    <property type="entry name" value="2-HYDROXYGLUTARYL-COA DEHYDRATASE, D-COMPONENT-RELATED"/>
    <property type="match status" value="1"/>
</dbReference>
<dbReference type="Gene3D" id="3.40.50.11890">
    <property type="match status" value="1"/>
</dbReference>
<name>A5D4T6_PELTS</name>
<comment type="cofactor">
    <cofactor evidence="1">
        <name>[4Fe-4S] cluster</name>
        <dbReference type="ChEBI" id="CHEBI:49883"/>
    </cofactor>
</comment>
<dbReference type="Proteomes" id="UP000006556">
    <property type="component" value="Chromosome"/>
</dbReference>
<dbReference type="InterPro" id="IPR010327">
    <property type="entry name" value="FldB/FldC_alpha/beta"/>
</dbReference>
<evidence type="ECO:0000256" key="2">
    <source>
        <dbReference type="ARBA" id="ARBA00005806"/>
    </source>
</evidence>
<organism evidence="4 5">
    <name type="scientific">Pelotomaculum thermopropionicum (strain DSM 13744 / JCM 10971 / SI)</name>
    <dbReference type="NCBI Taxonomy" id="370438"/>
    <lineage>
        <taxon>Bacteria</taxon>
        <taxon>Bacillati</taxon>
        <taxon>Bacillota</taxon>
        <taxon>Clostridia</taxon>
        <taxon>Eubacteriales</taxon>
        <taxon>Desulfotomaculaceae</taxon>
        <taxon>Pelotomaculum</taxon>
    </lineage>
</organism>
<evidence type="ECO:0000313" key="4">
    <source>
        <dbReference type="EMBL" id="BAF58759.1"/>
    </source>
</evidence>
<gene>
    <name evidence="4" type="primary">HgdB</name>
    <name evidence="4" type="ordered locus">PTH_0578</name>
</gene>
<evidence type="ECO:0000313" key="5">
    <source>
        <dbReference type="Proteomes" id="UP000006556"/>
    </source>
</evidence>
<dbReference type="eggNOG" id="COG1775">
    <property type="taxonomic scope" value="Bacteria"/>
</dbReference>
<protein>
    <submittedName>
        <fullName evidence="4">Benzoyl-CoA reductase/2-hydroxyglutaryl-CoA dehydratase subunit</fullName>
    </submittedName>
</protein>
<sequence length="429" mass="48101">MSADYRKMWESLGVDLEAHDRLMGVLPPTYGNVYLSQENRPAGMEYFDFVISEVHGQRIVELQEHKAGGGKVVGAFCVFVPEEVVRAAGGICVGLCSGVEIGRTQAEKVLPRSICPLIKSFMGFKLSRVCPYFESCDMVVGETTCDGKKKAFEILNDYIPVHVMEIPQMRRDKDFALWRSEVRDFALAMEELTGNKITPESLLRSIKEVNGKRRALLRLSELRKNSPAPISGKDSLLIEQIAMYDDVERFTAQVNELCEELETRVKEGSGVQKPGDMRIIVSGTPMAVPNWKVPHIIETSGAVIVAEELCTGLRYFENTVAEDGGSLEQMIDAIARRYLEINCACFSPNRQRMERIVQLARDYRADGVIHVSLAFCDPYLIEANRVEKTLKENGIPVLTLETDYGQEDTGQLKTRIEAFLEMLGCGKKR</sequence>
<dbReference type="PANTHER" id="PTHR30548:SF1">
    <property type="entry name" value="DEHYDRATASE SUBUNIT MJ0007-RELATED"/>
    <property type="match status" value="1"/>
</dbReference>
<dbReference type="Gene3D" id="3.40.50.11900">
    <property type="match status" value="1"/>
</dbReference>
<reference evidence="5" key="1">
    <citation type="journal article" date="2008" name="Genome Res.">
        <title>The genome of Pelotomaculum thermopropionicum reveals niche-associated evolution in anaerobic microbiota.</title>
        <authorList>
            <person name="Kosaka T."/>
            <person name="Kato S."/>
            <person name="Shimoyama T."/>
            <person name="Ishii S."/>
            <person name="Abe T."/>
            <person name="Watanabe K."/>
        </authorList>
    </citation>
    <scope>NUCLEOTIDE SEQUENCE [LARGE SCALE GENOMIC DNA]</scope>
    <source>
        <strain evidence="5">DSM 13744 / JCM 10971 / SI</strain>
    </source>
</reference>
<dbReference type="STRING" id="370438.PTH_0578"/>
<evidence type="ECO:0000256" key="3">
    <source>
        <dbReference type="ARBA" id="ARBA00023014"/>
    </source>
</evidence>
<dbReference type="AlphaFoldDB" id="A5D4T6"/>
<proteinExistence type="inferred from homology"/>
<dbReference type="InterPro" id="IPR047678">
    <property type="entry name" value="YjiM-like"/>
</dbReference>
<keyword evidence="5" id="KW-1185">Reference proteome</keyword>
<dbReference type="HOGENOM" id="CLU_053697_1_1_9"/>
<evidence type="ECO:0000256" key="1">
    <source>
        <dbReference type="ARBA" id="ARBA00001966"/>
    </source>
</evidence>
<keyword evidence="3" id="KW-0479">Metal-binding</keyword>
<dbReference type="Pfam" id="PF06050">
    <property type="entry name" value="HGD-D"/>
    <property type="match status" value="1"/>
</dbReference>
<accession>A5D4T6</accession>
<comment type="similarity">
    <text evidence="2">Belongs to the FldB/FldC dehydratase alpha/beta subunit family.</text>
</comment>